<keyword evidence="8" id="KW-1185">Reference proteome</keyword>
<dbReference type="PANTHER" id="PTHR23421">
    <property type="entry name" value="BETA-GALACTOSIDASE RELATED"/>
    <property type="match status" value="1"/>
</dbReference>
<evidence type="ECO:0000256" key="1">
    <source>
        <dbReference type="ARBA" id="ARBA00001412"/>
    </source>
</evidence>
<reference evidence="8" key="2">
    <citation type="journal article" date="2017" name="Nat. Plants">
        <title>The Aegilops tauschii genome reveals multiple impacts of transposons.</title>
        <authorList>
            <person name="Zhao G."/>
            <person name="Zou C."/>
            <person name="Li K."/>
            <person name="Wang K."/>
            <person name="Li T."/>
            <person name="Gao L."/>
            <person name="Zhang X."/>
            <person name="Wang H."/>
            <person name="Yang Z."/>
            <person name="Liu X."/>
            <person name="Jiang W."/>
            <person name="Mao L."/>
            <person name="Kong X."/>
            <person name="Jiao Y."/>
            <person name="Jia J."/>
        </authorList>
    </citation>
    <scope>NUCLEOTIDE SEQUENCE [LARGE SCALE GENOMIC DNA]</scope>
    <source>
        <strain evidence="8">cv. AL8/78</strain>
    </source>
</reference>
<organism evidence="7 8">
    <name type="scientific">Aegilops tauschii subsp. strangulata</name>
    <name type="common">Goatgrass</name>
    <dbReference type="NCBI Taxonomy" id="200361"/>
    <lineage>
        <taxon>Eukaryota</taxon>
        <taxon>Viridiplantae</taxon>
        <taxon>Streptophyta</taxon>
        <taxon>Embryophyta</taxon>
        <taxon>Tracheophyta</taxon>
        <taxon>Spermatophyta</taxon>
        <taxon>Magnoliopsida</taxon>
        <taxon>Liliopsida</taxon>
        <taxon>Poales</taxon>
        <taxon>Poaceae</taxon>
        <taxon>BOP clade</taxon>
        <taxon>Pooideae</taxon>
        <taxon>Triticodae</taxon>
        <taxon>Triticeae</taxon>
        <taxon>Triticinae</taxon>
        <taxon>Aegilops</taxon>
    </lineage>
</organism>
<proteinExistence type="inferred from homology"/>
<dbReference type="GO" id="GO:0005576">
    <property type="term" value="C:extracellular region"/>
    <property type="evidence" value="ECO:0007669"/>
    <property type="project" value="UniProtKB-SubCell"/>
</dbReference>
<evidence type="ECO:0000256" key="2">
    <source>
        <dbReference type="ARBA" id="ARBA00004613"/>
    </source>
</evidence>
<reference evidence="7" key="4">
    <citation type="submission" date="2019-03" db="UniProtKB">
        <authorList>
            <consortium name="EnsemblPlants"/>
        </authorList>
    </citation>
    <scope>IDENTIFICATION</scope>
</reference>
<dbReference type="Pfam" id="PF01301">
    <property type="entry name" value="Glyco_hydro_35"/>
    <property type="match status" value="1"/>
</dbReference>
<evidence type="ECO:0000256" key="5">
    <source>
        <dbReference type="ARBA" id="ARBA00022525"/>
    </source>
</evidence>
<dbReference type="GO" id="GO:0005975">
    <property type="term" value="P:carbohydrate metabolic process"/>
    <property type="evidence" value="ECO:0007669"/>
    <property type="project" value="InterPro"/>
</dbReference>
<dbReference type="EC" id="3.2.1.23" evidence="4"/>
<sequence length="93" mass="10900">NRLVQSKFPSAIKLVQSIHTYSKQSSMHHEPYDTEYFNSFRQTNLQSNLQMWPRLIESAREGGLDVIQTYVFWNVHEPIQGQVGAPVQLRRKI</sequence>
<dbReference type="AlphaFoldDB" id="A0A453G287"/>
<dbReference type="Gramene" id="AET3Gv20860200.9">
    <property type="protein sequence ID" value="AET3Gv20860200.9"/>
    <property type="gene ID" value="AET3Gv20860200"/>
</dbReference>
<reference evidence="8" key="1">
    <citation type="journal article" date="2014" name="Science">
        <title>Ancient hybridizations among the ancestral genomes of bread wheat.</title>
        <authorList>
            <consortium name="International Wheat Genome Sequencing Consortium,"/>
            <person name="Marcussen T."/>
            <person name="Sandve S.R."/>
            <person name="Heier L."/>
            <person name="Spannagl M."/>
            <person name="Pfeifer M."/>
            <person name="Jakobsen K.S."/>
            <person name="Wulff B.B."/>
            <person name="Steuernagel B."/>
            <person name="Mayer K.F."/>
            <person name="Olsen O.A."/>
        </authorList>
    </citation>
    <scope>NUCLEOTIDE SEQUENCE [LARGE SCALE GENOMIC DNA]</scope>
    <source>
        <strain evidence="8">cv. AL8/78</strain>
    </source>
</reference>
<keyword evidence="5" id="KW-0964">Secreted</keyword>
<comment type="catalytic activity">
    <reaction evidence="1">
        <text>Hydrolysis of terminal non-reducing beta-D-galactose residues in beta-D-galactosides.</text>
        <dbReference type="EC" id="3.2.1.23"/>
    </reaction>
</comment>
<reference evidence="7" key="3">
    <citation type="journal article" date="2017" name="Nature">
        <title>Genome sequence of the progenitor of the wheat D genome Aegilops tauschii.</title>
        <authorList>
            <person name="Luo M.C."/>
            <person name="Gu Y.Q."/>
            <person name="Puiu D."/>
            <person name="Wang H."/>
            <person name="Twardziok S.O."/>
            <person name="Deal K.R."/>
            <person name="Huo N."/>
            <person name="Zhu T."/>
            <person name="Wang L."/>
            <person name="Wang Y."/>
            <person name="McGuire P.E."/>
            <person name="Liu S."/>
            <person name="Long H."/>
            <person name="Ramasamy R.K."/>
            <person name="Rodriguez J.C."/>
            <person name="Van S.L."/>
            <person name="Yuan L."/>
            <person name="Wang Z."/>
            <person name="Xia Z."/>
            <person name="Xiao L."/>
            <person name="Anderson O.D."/>
            <person name="Ouyang S."/>
            <person name="Liang Y."/>
            <person name="Zimin A.V."/>
            <person name="Pertea G."/>
            <person name="Qi P."/>
            <person name="Bennetzen J.L."/>
            <person name="Dai X."/>
            <person name="Dawson M.W."/>
            <person name="Muller H.G."/>
            <person name="Kugler K."/>
            <person name="Rivarola-Duarte L."/>
            <person name="Spannagl M."/>
            <person name="Mayer K.F.X."/>
            <person name="Lu F.H."/>
            <person name="Bevan M.W."/>
            <person name="Leroy P."/>
            <person name="Li P."/>
            <person name="You F.M."/>
            <person name="Sun Q."/>
            <person name="Liu Z."/>
            <person name="Lyons E."/>
            <person name="Wicker T."/>
            <person name="Salzberg S.L."/>
            <person name="Devos K.M."/>
            <person name="Dvorak J."/>
        </authorList>
    </citation>
    <scope>NUCLEOTIDE SEQUENCE [LARGE SCALE GENOMIC DNA]</scope>
    <source>
        <strain evidence="7">cv. AL8/78</strain>
    </source>
</reference>
<reference evidence="7" key="5">
    <citation type="journal article" date="2021" name="G3 (Bethesda)">
        <title>Aegilops tauschii genome assembly Aet v5.0 features greater sequence contiguity and improved annotation.</title>
        <authorList>
            <person name="Wang L."/>
            <person name="Zhu T."/>
            <person name="Rodriguez J.C."/>
            <person name="Deal K.R."/>
            <person name="Dubcovsky J."/>
            <person name="McGuire P.E."/>
            <person name="Lux T."/>
            <person name="Spannagl M."/>
            <person name="Mayer K.F.X."/>
            <person name="Baldrich P."/>
            <person name="Meyers B.C."/>
            <person name="Huo N."/>
            <person name="Gu Y.Q."/>
            <person name="Zhou H."/>
            <person name="Devos K.M."/>
            <person name="Bennetzen J.L."/>
            <person name="Unver T."/>
            <person name="Budak H."/>
            <person name="Gulick P.J."/>
            <person name="Galiba G."/>
            <person name="Kalapos B."/>
            <person name="Nelson D.R."/>
            <person name="Li P."/>
            <person name="You F.M."/>
            <person name="Luo M.C."/>
            <person name="Dvorak J."/>
        </authorList>
    </citation>
    <scope>NUCLEOTIDE SEQUENCE [LARGE SCALE GENOMIC DNA]</scope>
    <source>
        <strain evidence="7">cv. AL8/78</strain>
    </source>
</reference>
<feature type="domain" description="Glycoside hydrolase 35 catalytic" evidence="6">
    <location>
        <begin position="49"/>
        <end position="83"/>
    </location>
</feature>
<evidence type="ECO:0000256" key="4">
    <source>
        <dbReference type="ARBA" id="ARBA00012756"/>
    </source>
</evidence>
<evidence type="ECO:0000256" key="3">
    <source>
        <dbReference type="ARBA" id="ARBA00009809"/>
    </source>
</evidence>
<name>A0A453G287_AEGTS</name>
<dbReference type="GO" id="GO:0004565">
    <property type="term" value="F:beta-galactosidase activity"/>
    <property type="evidence" value="ECO:0007669"/>
    <property type="project" value="UniProtKB-EC"/>
</dbReference>
<dbReference type="EnsemblPlants" id="AET3Gv20860200.9">
    <property type="protein sequence ID" value="AET3Gv20860200.9"/>
    <property type="gene ID" value="AET3Gv20860200"/>
</dbReference>
<comment type="similarity">
    <text evidence="3">Belongs to the glycosyl hydrolase 35 family.</text>
</comment>
<comment type="subcellular location">
    <subcellularLocation>
        <location evidence="2">Secreted</location>
    </subcellularLocation>
</comment>
<dbReference type="Proteomes" id="UP000015105">
    <property type="component" value="Chromosome 3D"/>
</dbReference>
<evidence type="ECO:0000313" key="7">
    <source>
        <dbReference type="EnsemblPlants" id="AET3Gv20860200.9"/>
    </source>
</evidence>
<protein>
    <recommendedName>
        <fullName evidence="4">beta-galactosidase</fullName>
        <ecNumber evidence="4">3.2.1.23</ecNumber>
    </recommendedName>
</protein>
<evidence type="ECO:0000313" key="8">
    <source>
        <dbReference type="Proteomes" id="UP000015105"/>
    </source>
</evidence>
<dbReference type="InterPro" id="IPR031330">
    <property type="entry name" value="Gly_Hdrlase_35_cat"/>
</dbReference>
<dbReference type="SUPFAM" id="SSF51445">
    <property type="entry name" value="(Trans)glycosidases"/>
    <property type="match status" value="1"/>
</dbReference>
<dbReference type="Gene3D" id="3.20.20.80">
    <property type="entry name" value="Glycosidases"/>
    <property type="match status" value="1"/>
</dbReference>
<dbReference type="InterPro" id="IPR001944">
    <property type="entry name" value="Glycoside_Hdrlase_35"/>
</dbReference>
<evidence type="ECO:0000259" key="6">
    <source>
        <dbReference type="Pfam" id="PF01301"/>
    </source>
</evidence>
<dbReference type="InterPro" id="IPR017853">
    <property type="entry name" value="GH"/>
</dbReference>
<accession>A0A453G287</accession>